<evidence type="ECO:0000313" key="2">
    <source>
        <dbReference type="EMBL" id="RMM67939.1"/>
    </source>
</evidence>
<name>A0A3M3G394_PSESG</name>
<gene>
    <name evidence="2" type="ORF">ALQ74_200005</name>
</gene>
<reference evidence="2 3" key="1">
    <citation type="submission" date="2018-08" db="EMBL/GenBank/DDBJ databases">
        <title>Recombination of ecologically and evolutionarily significant loci maintains genetic cohesion in the Pseudomonas syringae species complex.</title>
        <authorList>
            <person name="Dillon M."/>
            <person name="Thakur S."/>
            <person name="Almeida R.N.D."/>
            <person name="Weir B.S."/>
            <person name="Guttman D.S."/>
        </authorList>
    </citation>
    <scope>NUCLEOTIDE SEQUENCE [LARGE SCALE GENOMIC DNA]</scope>
    <source>
        <strain evidence="2 3">ICMP 4332</strain>
    </source>
</reference>
<dbReference type="AlphaFoldDB" id="A0A3M3G394"/>
<proteinExistence type="predicted"/>
<evidence type="ECO:0000256" key="1">
    <source>
        <dbReference type="SAM" id="Phobius"/>
    </source>
</evidence>
<feature type="transmembrane region" description="Helical" evidence="1">
    <location>
        <begin position="357"/>
        <end position="378"/>
    </location>
</feature>
<evidence type="ECO:0000313" key="3">
    <source>
        <dbReference type="Proteomes" id="UP000279057"/>
    </source>
</evidence>
<keyword evidence="1" id="KW-0472">Membrane</keyword>
<dbReference type="RefSeq" id="WP_147461726.1">
    <property type="nucleotide sequence ID" value="NZ_RBOM01000033.1"/>
</dbReference>
<feature type="transmembrane region" description="Helical" evidence="1">
    <location>
        <begin position="130"/>
        <end position="147"/>
    </location>
</feature>
<organism evidence="2 3">
    <name type="scientific">Pseudomonas savastanoi pv. glycinea</name>
    <name type="common">Pseudomonas syringae pv. glycinea</name>
    <dbReference type="NCBI Taxonomy" id="318"/>
    <lineage>
        <taxon>Bacteria</taxon>
        <taxon>Pseudomonadati</taxon>
        <taxon>Pseudomonadota</taxon>
        <taxon>Gammaproteobacteria</taxon>
        <taxon>Pseudomonadales</taxon>
        <taxon>Pseudomonadaceae</taxon>
        <taxon>Pseudomonas</taxon>
    </lineage>
</organism>
<dbReference type="EMBL" id="RBOM01000033">
    <property type="protein sequence ID" value="RMM67939.1"/>
    <property type="molecule type" value="Genomic_DNA"/>
</dbReference>
<keyword evidence="1" id="KW-1133">Transmembrane helix</keyword>
<keyword evidence="1" id="KW-0812">Transmembrane</keyword>
<comment type="caution">
    <text evidence="2">The sequence shown here is derived from an EMBL/GenBank/DDBJ whole genome shotgun (WGS) entry which is preliminary data.</text>
</comment>
<feature type="transmembrane region" description="Helical" evidence="1">
    <location>
        <begin position="100"/>
        <end position="118"/>
    </location>
</feature>
<sequence length="386" mass="45089">MDSEENTPSQSTPIPESTFKVTSEMCERLVRSERKHRRRERWIRRWELNRFFWFLDEFPSQEIYRPFSDDRRNTRQEMAYHRLRQVTSWTYWSHMKSVTGLKFAAAGGLISAFFQAALGLRPAQAASEPLGWLLIAALLYVMAVLWFEFRCPNLLKRVLNKDEGYLGIEGRRWLLALVEDELRRWWAVTPYWPNVRDLDPDSSADQTVLGIMGGYGVPAFSGFSVQACAHIEKALYEYALVTSATIWRRDDFPTRFARLSPGYIIPSGRRPLMHRLHISRLSDLDANDVEGAKEGELVLRWFKSSVGIQHTLRKPKNVDMRWEAEGLARLFERDESALAFTKIIASWQNTMRPWSRLLLMLLFLASAGSFCWFVYLQVRFMIPTLM</sequence>
<accession>A0A3M3G394</accession>
<protein>
    <submittedName>
        <fullName evidence="2">Uncharacterized protein</fullName>
    </submittedName>
</protein>
<dbReference type="Proteomes" id="UP000279057">
    <property type="component" value="Unassembled WGS sequence"/>
</dbReference>